<feature type="region of interest" description="Disordered" evidence="1">
    <location>
        <begin position="65"/>
        <end position="105"/>
    </location>
</feature>
<dbReference type="AlphaFoldDB" id="A0A0E0RH70"/>
<sequence>MESGNAMESGARDVLSLCARMNAHFRVGSGSPSCRLDSEPIAAIDSASVEAADIWIMPCSLSTPDLEKSKEKEAGSGSKGTRCYAHNREGSSGQMEALGGFSISS</sequence>
<evidence type="ECO:0000256" key="1">
    <source>
        <dbReference type="SAM" id="MobiDB-lite"/>
    </source>
</evidence>
<evidence type="ECO:0000313" key="2">
    <source>
        <dbReference type="EnsemblPlants" id="ORUFI12G12860.1"/>
    </source>
</evidence>
<name>A0A0E0RH70_ORYRU</name>
<dbReference type="HOGENOM" id="CLU_2241001_0_0_1"/>
<protein>
    <submittedName>
        <fullName evidence="2">Uncharacterized protein</fullName>
    </submittedName>
</protein>
<dbReference type="EnsemblPlants" id="ORUFI12G12860.1">
    <property type="protein sequence ID" value="ORUFI12G12860.1"/>
    <property type="gene ID" value="ORUFI12G12860"/>
</dbReference>
<dbReference type="Gramene" id="ORUFI12G12860.1">
    <property type="protein sequence ID" value="ORUFI12G12860.1"/>
    <property type="gene ID" value="ORUFI12G12860"/>
</dbReference>
<reference evidence="3" key="1">
    <citation type="submission" date="2013-06" db="EMBL/GenBank/DDBJ databases">
        <authorList>
            <person name="Zhao Q."/>
        </authorList>
    </citation>
    <scope>NUCLEOTIDE SEQUENCE</scope>
    <source>
        <strain evidence="3">cv. W1943</strain>
    </source>
</reference>
<dbReference type="Proteomes" id="UP000008022">
    <property type="component" value="Unassembled WGS sequence"/>
</dbReference>
<proteinExistence type="predicted"/>
<reference evidence="2" key="2">
    <citation type="submission" date="2015-06" db="UniProtKB">
        <authorList>
            <consortium name="EnsemblPlants"/>
        </authorList>
    </citation>
    <scope>IDENTIFICATION</scope>
</reference>
<evidence type="ECO:0000313" key="3">
    <source>
        <dbReference type="Proteomes" id="UP000008022"/>
    </source>
</evidence>
<accession>A0A0E0RH70</accession>
<keyword evidence="3" id="KW-1185">Reference proteome</keyword>
<feature type="compositionally biased region" description="Basic and acidic residues" evidence="1">
    <location>
        <begin position="65"/>
        <end position="74"/>
    </location>
</feature>
<organism evidence="2 3">
    <name type="scientific">Oryza rufipogon</name>
    <name type="common">Brownbeard rice</name>
    <name type="synonym">Asian wild rice</name>
    <dbReference type="NCBI Taxonomy" id="4529"/>
    <lineage>
        <taxon>Eukaryota</taxon>
        <taxon>Viridiplantae</taxon>
        <taxon>Streptophyta</taxon>
        <taxon>Embryophyta</taxon>
        <taxon>Tracheophyta</taxon>
        <taxon>Spermatophyta</taxon>
        <taxon>Magnoliopsida</taxon>
        <taxon>Liliopsida</taxon>
        <taxon>Poales</taxon>
        <taxon>Poaceae</taxon>
        <taxon>BOP clade</taxon>
        <taxon>Oryzoideae</taxon>
        <taxon>Oryzeae</taxon>
        <taxon>Oryzinae</taxon>
        <taxon>Oryza</taxon>
    </lineage>
</organism>